<evidence type="ECO:0000313" key="1">
    <source>
        <dbReference type="EMBL" id="CBY14596.1"/>
    </source>
</evidence>
<accession>E4XY68</accession>
<sequence length="119" mass="13273">MKRSDFRAIISLHFALSRSKIASSMILNPFSSPEPKFADFAAKAAPLFRDNLFGKLRTCIHQCAWKAKDLRSRRTQNNQRLMIASAGISDQLAAGLVGLMWQSSAAILERRVHNSRSGI</sequence>
<dbReference type="Proteomes" id="UP000001307">
    <property type="component" value="Unassembled WGS sequence"/>
</dbReference>
<evidence type="ECO:0000313" key="2">
    <source>
        <dbReference type="Proteomes" id="UP000001307"/>
    </source>
</evidence>
<reference evidence="1" key="1">
    <citation type="journal article" date="2010" name="Science">
        <title>Plasticity of animal genome architecture unmasked by rapid evolution of a pelagic tunicate.</title>
        <authorList>
            <person name="Denoeud F."/>
            <person name="Henriet S."/>
            <person name="Mungpakdee S."/>
            <person name="Aury J.M."/>
            <person name="Da Silva C."/>
            <person name="Brinkmann H."/>
            <person name="Mikhaleva J."/>
            <person name="Olsen L.C."/>
            <person name="Jubin C."/>
            <person name="Canestro C."/>
            <person name="Bouquet J.M."/>
            <person name="Danks G."/>
            <person name="Poulain J."/>
            <person name="Campsteijn C."/>
            <person name="Adamski M."/>
            <person name="Cross I."/>
            <person name="Yadetie F."/>
            <person name="Muffato M."/>
            <person name="Louis A."/>
            <person name="Butcher S."/>
            <person name="Tsagkogeorga G."/>
            <person name="Konrad A."/>
            <person name="Singh S."/>
            <person name="Jensen M.F."/>
            <person name="Cong E.H."/>
            <person name="Eikeseth-Otteraa H."/>
            <person name="Noel B."/>
            <person name="Anthouard V."/>
            <person name="Porcel B.M."/>
            <person name="Kachouri-Lafond R."/>
            <person name="Nishino A."/>
            <person name="Ugolini M."/>
            <person name="Chourrout P."/>
            <person name="Nishida H."/>
            <person name="Aasland R."/>
            <person name="Huzurbazar S."/>
            <person name="Westhof E."/>
            <person name="Delsuc F."/>
            <person name="Lehrach H."/>
            <person name="Reinhardt R."/>
            <person name="Weissenbach J."/>
            <person name="Roy S.W."/>
            <person name="Artiguenave F."/>
            <person name="Postlethwait J.H."/>
            <person name="Manak J.R."/>
            <person name="Thompson E.M."/>
            <person name="Jaillon O."/>
            <person name="Du Pasquier L."/>
            <person name="Boudinot P."/>
            <person name="Liberles D.A."/>
            <person name="Volff J.N."/>
            <person name="Philippe H."/>
            <person name="Lenhard B."/>
            <person name="Roest Crollius H."/>
            <person name="Wincker P."/>
            <person name="Chourrout D."/>
        </authorList>
    </citation>
    <scope>NUCLEOTIDE SEQUENCE [LARGE SCALE GENOMIC DNA]</scope>
</reference>
<protein>
    <submittedName>
        <fullName evidence="1">Uncharacterized protein</fullName>
    </submittedName>
</protein>
<name>E4XY68_OIKDI</name>
<dbReference type="EMBL" id="FN653309">
    <property type="protein sequence ID" value="CBY14596.1"/>
    <property type="molecule type" value="Genomic_DNA"/>
</dbReference>
<organism evidence="1">
    <name type="scientific">Oikopleura dioica</name>
    <name type="common">Tunicate</name>
    <dbReference type="NCBI Taxonomy" id="34765"/>
    <lineage>
        <taxon>Eukaryota</taxon>
        <taxon>Metazoa</taxon>
        <taxon>Chordata</taxon>
        <taxon>Tunicata</taxon>
        <taxon>Appendicularia</taxon>
        <taxon>Copelata</taxon>
        <taxon>Oikopleuridae</taxon>
        <taxon>Oikopleura</taxon>
    </lineage>
</organism>
<gene>
    <name evidence="1" type="ORF">GSOID_T00007629001</name>
</gene>
<dbReference type="InParanoid" id="E4XY68"/>
<proteinExistence type="predicted"/>
<dbReference type="AlphaFoldDB" id="E4XY68"/>
<keyword evidence="2" id="KW-1185">Reference proteome</keyword>